<organism evidence="9 10">
    <name type="scientific">Scytonema hofmannii PCC 7110</name>
    <dbReference type="NCBI Taxonomy" id="128403"/>
    <lineage>
        <taxon>Bacteria</taxon>
        <taxon>Bacillati</taxon>
        <taxon>Cyanobacteriota</taxon>
        <taxon>Cyanophyceae</taxon>
        <taxon>Nostocales</taxon>
        <taxon>Scytonemataceae</taxon>
        <taxon>Scytonema</taxon>
    </lineage>
</organism>
<dbReference type="EMBL" id="ANNX02000046">
    <property type="protein sequence ID" value="KYC37679.1"/>
    <property type="molecule type" value="Genomic_DNA"/>
</dbReference>
<dbReference type="InterPro" id="IPR050739">
    <property type="entry name" value="MFP"/>
</dbReference>
<gene>
    <name evidence="9" type="ORF">WA1_40170</name>
</gene>
<dbReference type="Gene3D" id="2.40.50.100">
    <property type="match status" value="1"/>
</dbReference>
<feature type="region of interest" description="Disordered" evidence="7">
    <location>
        <begin position="1"/>
        <end position="37"/>
    </location>
</feature>
<evidence type="ECO:0000256" key="7">
    <source>
        <dbReference type="SAM" id="MobiDB-lite"/>
    </source>
</evidence>
<accession>A0A139WYZ9</accession>
<proteinExistence type="inferred from homology"/>
<dbReference type="Gene3D" id="2.40.30.170">
    <property type="match status" value="1"/>
</dbReference>
<evidence type="ECO:0000256" key="3">
    <source>
        <dbReference type="ARBA" id="ARBA00022692"/>
    </source>
</evidence>
<dbReference type="PRINTS" id="PR01490">
    <property type="entry name" value="RTXTOXIND"/>
</dbReference>
<dbReference type="InterPro" id="IPR058982">
    <property type="entry name" value="Beta-barrel_AprE"/>
</dbReference>
<name>A0A139WYZ9_9CYAN</name>
<feature type="coiled-coil region" evidence="6">
    <location>
        <begin position="136"/>
        <end position="163"/>
    </location>
</feature>
<dbReference type="PANTHER" id="PTHR30386">
    <property type="entry name" value="MEMBRANE FUSION SUBUNIT OF EMRAB-TOLC MULTIDRUG EFFLUX PUMP"/>
    <property type="match status" value="1"/>
</dbReference>
<dbReference type="Proteomes" id="UP000076925">
    <property type="component" value="Unassembled WGS sequence"/>
</dbReference>
<keyword evidence="5" id="KW-0472">Membrane</keyword>
<keyword evidence="6" id="KW-0175">Coiled coil</keyword>
<evidence type="ECO:0000313" key="10">
    <source>
        <dbReference type="Proteomes" id="UP000076925"/>
    </source>
</evidence>
<comment type="subcellular location">
    <subcellularLocation>
        <location evidence="1">Membrane</location>
        <topology evidence="1">Single-pass membrane protein</topology>
    </subcellularLocation>
</comment>
<dbReference type="AlphaFoldDB" id="A0A139WYZ9"/>
<comment type="caution">
    <text evidence="9">The sequence shown here is derived from an EMBL/GenBank/DDBJ whole genome shotgun (WGS) entry which is preliminary data.</text>
</comment>
<keyword evidence="10" id="KW-1185">Reference proteome</keyword>
<dbReference type="PANTHER" id="PTHR30386:SF26">
    <property type="entry name" value="TRANSPORT PROTEIN COMB"/>
    <property type="match status" value="1"/>
</dbReference>
<dbReference type="GO" id="GO:0016020">
    <property type="term" value="C:membrane"/>
    <property type="evidence" value="ECO:0007669"/>
    <property type="project" value="UniProtKB-SubCell"/>
</dbReference>
<dbReference type="SUPFAM" id="SSF111369">
    <property type="entry name" value="HlyD-like secretion proteins"/>
    <property type="match status" value="1"/>
</dbReference>
<evidence type="ECO:0000256" key="2">
    <source>
        <dbReference type="ARBA" id="ARBA00009477"/>
    </source>
</evidence>
<dbReference type="RefSeq" id="WP_017748612.1">
    <property type="nucleotide sequence ID" value="NZ_KQ976354.1"/>
</dbReference>
<feature type="domain" description="AprE-like beta-barrel" evidence="8">
    <location>
        <begin position="407"/>
        <end position="496"/>
    </location>
</feature>
<evidence type="ECO:0000256" key="4">
    <source>
        <dbReference type="ARBA" id="ARBA00022989"/>
    </source>
</evidence>
<reference evidence="9 10" key="1">
    <citation type="journal article" date="2013" name="Genome Biol. Evol.">
        <title>Genomes of Stigonematalean cyanobacteria (subsection V) and the evolution of oxygenic photosynthesis from prokaryotes to plastids.</title>
        <authorList>
            <person name="Dagan T."/>
            <person name="Roettger M."/>
            <person name="Stucken K."/>
            <person name="Landan G."/>
            <person name="Koch R."/>
            <person name="Major P."/>
            <person name="Gould S.B."/>
            <person name="Goremykin V.V."/>
            <person name="Rippka R."/>
            <person name="Tandeau de Marsac N."/>
            <person name="Gugger M."/>
            <person name="Lockhart P.J."/>
            <person name="Allen J.F."/>
            <person name="Brune I."/>
            <person name="Maus I."/>
            <person name="Puhler A."/>
            <person name="Martin W.F."/>
        </authorList>
    </citation>
    <scope>NUCLEOTIDE SEQUENCE [LARGE SCALE GENOMIC DNA]</scope>
    <source>
        <strain evidence="9 10">PCC 7110</strain>
    </source>
</reference>
<evidence type="ECO:0000256" key="6">
    <source>
        <dbReference type="SAM" id="Coils"/>
    </source>
</evidence>
<evidence type="ECO:0000313" key="9">
    <source>
        <dbReference type="EMBL" id="KYC37679.1"/>
    </source>
</evidence>
<evidence type="ECO:0000256" key="1">
    <source>
        <dbReference type="ARBA" id="ARBA00004167"/>
    </source>
</evidence>
<dbReference type="Pfam" id="PF26002">
    <property type="entry name" value="Beta-barrel_AprE"/>
    <property type="match status" value="1"/>
</dbReference>
<protein>
    <submittedName>
        <fullName evidence="9">Hemolysin D</fullName>
    </submittedName>
</protein>
<evidence type="ECO:0000259" key="8">
    <source>
        <dbReference type="Pfam" id="PF26002"/>
    </source>
</evidence>
<keyword evidence="4" id="KW-1133">Transmembrane helix</keyword>
<sequence>MPISSHNSSSAISKQEAEEPKNYLAPQKESETTDLNHQTDATNQLEDWHYGTEELLDALPRLWTRSLLYALLGFCIAVVPWSMVSKIDETGSARGRLEPKGSTQKLDSPAQGTVNFVRVKEGENVTAGQVLLELDSDVLKTELDQVQEKLQGLQNQKANFDILRNQLKLSLRTQQQQNQAQELAKLSQVEQARQNLDALKTTYNIQKEEKLAQVNQTQQALNSSIADRKLAQVRLQSAQEKVPRYKKAFEEGVMSQDRFNEVEQAVKENYERFLQAQTAINQAQESLKEQQSSYQKTLHQAKSDIQQAELRLQQEQRSYESLLHTGKLANLKTEEQFKELQTQVNTLQSEIAQTKTQITSLKIQMRQRQVRSPINGVIFDLPITKAGAVLQPGQRVAQIAPKDADVVLKASIPIQESGLLKLGMPVKVKFDAFPFQEYGIVSGKLRWISPDSKVTETPQGNVESFELEVSLDRSYVQNGNKRILLSPGQTANAEIVLRQRRVIDLVVDPFKQLQKGGLDF</sequence>
<evidence type="ECO:0000256" key="5">
    <source>
        <dbReference type="ARBA" id="ARBA00023136"/>
    </source>
</evidence>
<keyword evidence="3" id="KW-0812">Transmembrane</keyword>
<dbReference type="OrthoDB" id="9775513at2"/>
<feature type="compositionally biased region" description="Low complexity" evidence="7">
    <location>
        <begin position="1"/>
        <end position="13"/>
    </location>
</feature>
<feature type="coiled-coil region" evidence="6">
    <location>
        <begin position="280"/>
        <end position="364"/>
    </location>
</feature>
<dbReference type="STRING" id="128403.WA1_40170"/>
<comment type="similarity">
    <text evidence="2">Belongs to the membrane fusion protein (MFP) (TC 8.A.1) family.</text>
</comment>